<dbReference type="GO" id="GO:0036220">
    <property type="term" value="F:ITP diphosphatase activity"/>
    <property type="evidence" value="ECO:0007669"/>
    <property type="project" value="UniProtKB-UniRule"/>
</dbReference>
<evidence type="ECO:0000256" key="1">
    <source>
        <dbReference type="ARBA" id="ARBA00008023"/>
    </source>
</evidence>
<keyword evidence="4 10" id="KW-0547">Nucleotide-binding</keyword>
<dbReference type="OrthoDB" id="9807456at2"/>
<evidence type="ECO:0000256" key="3">
    <source>
        <dbReference type="ARBA" id="ARBA00022723"/>
    </source>
</evidence>
<name>C8WZH1_DESRD</name>
<evidence type="ECO:0000256" key="5">
    <source>
        <dbReference type="ARBA" id="ARBA00022801"/>
    </source>
</evidence>
<keyword evidence="13" id="KW-1185">Reference proteome</keyword>
<feature type="binding site" evidence="10">
    <location>
        <begin position="155"/>
        <end position="158"/>
    </location>
    <ligand>
        <name>substrate</name>
    </ligand>
</feature>
<comment type="catalytic activity">
    <reaction evidence="8 10">
        <text>dITP + H2O = dIMP + diphosphate + H(+)</text>
        <dbReference type="Rhea" id="RHEA:28342"/>
        <dbReference type="ChEBI" id="CHEBI:15377"/>
        <dbReference type="ChEBI" id="CHEBI:15378"/>
        <dbReference type="ChEBI" id="CHEBI:33019"/>
        <dbReference type="ChEBI" id="CHEBI:61194"/>
        <dbReference type="ChEBI" id="CHEBI:61382"/>
        <dbReference type="EC" id="3.6.1.66"/>
    </reaction>
</comment>
<evidence type="ECO:0000256" key="10">
    <source>
        <dbReference type="HAMAP-Rule" id="MF_01405"/>
    </source>
</evidence>
<evidence type="ECO:0000313" key="12">
    <source>
        <dbReference type="EMBL" id="ACV67446.1"/>
    </source>
</evidence>
<evidence type="ECO:0000256" key="7">
    <source>
        <dbReference type="ARBA" id="ARBA00023080"/>
    </source>
</evidence>
<dbReference type="GO" id="GO:0009146">
    <property type="term" value="P:purine nucleoside triphosphate catabolic process"/>
    <property type="evidence" value="ECO:0007669"/>
    <property type="project" value="UniProtKB-UniRule"/>
</dbReference>
<evidence type="ECO:0000256" key="6">
    <source>
        <dbReference type="ARBA" id="ARBA00022842"/>
    </source>
</evidence>
<gene>
    <name evidence="12" type="ordered locus">Dret_0144</name>
</gene>
<dbReference type="Gene3D" id="3.90.950.10">
    <property type="match status" value="1"/>
</dbReference>
<dbReference type="SUPFAM" id="SSF52972">
    <property type="entry name" value="ITPase-like"/>
    <property type="match status" value="1"/>
</dbReference>
<evidence type="ECO:0000256" key="4">
    <source>
        <dbReference type="ARBA" id="ARBA00022741"/>
    </source>
</evidence>
<dbReference type="GO" id="GO:0036222">
    <property type="term" value="F:XTP diphosphatase activity"/>
    <property type="evidence" value="ECO:0007669"/>
    <property type="project" value="UniProtKB-UniRule"/>
</dbReference>
<evidence type="ECO:0000256" key="11">
    <source>
        <dbReference type="RuleBase" id="RU003781"/>
    </source>
</evidence>
<dbReference type="GO" id="GO:0017111">
    <property type="term" value="F:ribonucleoside triphosphate phosphatase activity"/>
    <property type="evidence" value="ECO:0007669"/>
    <property type="project" value="InterPro"/>
</dbReference>
<keyword evidence="5 10" id="KW-0378">Hydrolase</keyword>
<dbReference type="NCBIfam" id="TIGR00042">
    <property type="entry name" value="RdgB/HAM1 family non-canonical purine NTP pyrophosphatase"/>
    <property type="match status" value="1"/>
</dbReference>
<reference evidence="13" key="1">
    <citation type="submission" date="2009-09" db="EMBL/GenBank/DDBJ databases">
        <title>The complete chromosome of Desulfohalobium retbaense DSM 5692.</title>
        <authorList>
            <consortium name="US DOE Joint Genome Institute (JGI-PGF)"/>
            <person name="Lucas S."/>
            <person name="Copeland A."/>
            <person name="Lapidus A."/>
            <person name="Glavina del Rio T."/>
            <person name="Dalin E."/>
            <person name="Tice H."/>
            <person name="Bruce D."/>
            <person name="Goodwin L."/>
            <person name="Pitluck S."/>
            <person name="Kyrpides N."/>
            <person name="Mavromatis K."/>
            <person name="Ivanova N."/>
            <person name="Mikhailova N."/>
            <person name="Munk A.C."/>
            <person name="Brettin T."/>
            <person name="Detter J.C."/>
            <person name="Han C."/>
            <person name="Tapia R."/>
            <person name="Larimer F."/>
            <person name="Land M."/>
            <person name="Hauser L."/>
            <person name="Markowitz V."/>
            <person name="Cheng J.-F."/>
            <person name="Hugenholtz P."/>
            <person name="Woyke T."/>
            <person name="Wu D."/>
            <person name="Spring S."/>
            <person name="Klenk H.-P."/>
            <person name="Eisen J.A."/>
        </authorList>
    </citation>
    <scope>NUCLEOTIDE SEQUENCE [LARGE SCALE GENOMIC DNA]</scope>
    <source>
        <strain evidence="13">DSM 5692</strain>
    </source>
</reference>
<dbReference type="EC" id="3.6.1.66" evidence="10"/>
<dbReference type="FunFam" id="3.90.950.10:FF:000001">
    <property type="entry name" value="dITP/XTP pyrophosphatase"/>
    <property type="match status" value="1"/>
</dbReference>
<comment type="catalytic activity">
    <reaction evidence="9 10">
        <text>XTP + H2O = XMP + diphosphate + H(+)</text>
        <dbReference type="Rhea" id="RHEA:28610"/>
        <dbReference type="ChEBI" id="CHEBI:15377"/>
        <dbReference type="ChEBI" id="CHEBI:15378"/>
        <dbReference type="ChEBI" id="CHEBI:33019"/>
        <dbReference type="ChEBI" id="CHEBI:57464"/>
        <dbReference type="ChEBI" id="CHEBI:61314"/>
        <dbReference type="EC" id="3.6.1.66"/>
    </reaction>
</comment>
<reference evidence="12 13" key="2">
    <citation type="journal article" date="2010" name="Stand. Genomic Sci.">
        <title>Complete genome sequence of Desulfohalobium retbaense type strain (HR(100)).</title>
        <authorList>
            <person name="Spring S."/>
            <person name="Nolan M."/>
            <person name="Lapidus A."/>
            <person name="Glavina Del Rio T."/>
            <person name="Copeland A."/>
            <person name="Tice H."/>
            <person name="Cheng J.F."/>
            <person name="Lucas S."/>
            <person name="Land M."/>
            <person name="Chen F."/>
            <person name="Bruce D."/>
            <person name="Goodwin L."/>
            <person name="Pitluck S."/>
            <person name="Ivanova N."/>
            <person name="Mavromatis K."/>
            <person name="Mikhailova N."/>
            <person name="Pati A."/>
            <person name="Chen A."/>
            <person name="Palaniappan K."/>
            <person name="Hauser L."/>
            <person name="Chang Y.J."/>
            <person name="Jeffries C.D."/>
            <person name="Munk C."/>
            <person name="Kiss H."/>
            <person name="Chain P."/>
            <person name="Han C."/>
            <person name="Brettin T."/>
            <person name="Detter J.C."/>
            <person name="Schuler E."/>
            <person name="Goker M."/>
            <person name="Rohde M."/>
            <person name="Bristow J."/>
            <person name="Eisen J.A."/>
            <person name="Markowitz V."/>
            <person name="Hugenholtz P."/>
            <person name="Kyrpides N.C."/>
            <person name="Klenk H.P."/>
        </authorList>
    </citation>
    <scope>NUCLEOTIDE SEQUENCE [LARGE SCALE GENOMIC DNA]</scope>
    <source>
        <strain evidence="12 13">DSM 5692</strain>
    </source>
</reference>
<organism evidence="12 13">
    <name type="scientific">Desulfohalobium retbaense (strain ATCC 49708 / DSM 5692 / JCM 16813 / HR100)</name>
    <dbReference type="NCBI Taxonomy" id="485915"/>
    <lineage>
        <taxon>Bacteria</taxon>
        <taxon>Pseudomonadati</taxon>
        <taxon>Thermodesulfobacteriota</taxon>
        <taxon>Desulfovibrionia</taxon>
        <taxon>Desulfovibrionales</taxon>
        <taxon>Desulfohalobiaceae</taxon>
        <taxon>Desulfohalobium</taxon>
    </lineage>
</organism>
<dbReference type="HAMAP" id="MF_01405">
    <property type="entry name" value="Non_canon_purine_NTPase"/>
    <property type="match status" value="1"/>
</dbReference>
<dbReference type="RefSeq" id="WP_015750605.1">
    <property type="nucleotide sequence ID" value="NC_013223.1"/>
</dbReference>
<dbReference type="GO" id="GO:0009117">
    <property type="term" value="P:nucleotide metabolic process"/>
    <property type="evidence" value="ECO:0007669"/>
    <property type="project" value="UniProtKB-KW"/>
</dbReference>
<dbReference type="Pfam" id="PF01725">
    <property type="entry name" value="Ham1p_like"/>
    <property type="match status" value="1"/>
</dbReference>
<evidence type="ECO:0000256" key="8">
    <source>
        <dbReference type="ARBA" id="ARBA00051875"/>
    </source>
</evidence>
<keyword evidence="3 10" id="KW-0479">Metal-binding</keyword>
<dbReference type="InterPro" id="IPR020922">
    <property type="entry name" value="dITP/XTP_pyrophosphatase"/>
</dbReference>
<dbReference type="InterPro" id="IPR002637">
    <property type="entry name" value="RdgB/HAM1"/>
</dbReference>
<dbReference type="KEGG" id="drt:Dret_0144"/>
<feature type="binding site" evidence="10">
    <location>
        <position position="178"/>
    </location>
    <ligand>
        <name>substrate</name>
    </ligand>
</feature>
<dbReference type="Proteomes" id="UP000001052">
    <property type="component" value="Chromosome"/>
</dbReference>
<evidence type="ECO:0000313" key="13">
    <source>
        <dbReference type="Proteomes" id="UP000001052"/>
    </source>
</evidence>
<dbReference type="GO" id="GO:0035870">
    <property type="term" value="F:dITP diphosphatase activity"/>
    <property type="evidence" value="ECO:0007669"/>
    <property type="project" value="UniProtKB-UniRule"/>
</dbReference>
<dbReference type="eggNOG" id="COG0127">
    <property type="taxonomic scope" value="Bacteria"/>
</dbReference>
<dbReference type="STRING" id="485915.Dret_0144"/>
<comment type="cofactor">
    <cofactor evidence="10">
        <name>Mg(2+)</name>
        <dbReference type="ChEBI" id="CHEBI:18420"/>
    </cofactor>
    <text evidence="10">Binds 1 Mg(2+) ion per subunit.</text>
</comment>
<comment type="caution">
    <text evidence="10">Lacks conserved residue(s) required for the propagation of feature annotation.</text>
</comment>
<feature type="binding site" evidence="10">
    <location>
        <position position="73"/>
    </location>
    <ligand>
        <name>substrate</name>
    </ligand>
</feature>
<keyword evidence="6 10" id="KW-0460">Magnesium</keyword>
<feature type="binding site" evidence="10">
    <location>
        <begin position="183"/>
        <end position="184"/>
    </location>
    <ligand>
        <name>substrate</name>
    </ligand>
</feature>
<proteinExistence type="inferred from homology"/>
<comment type="function">
    <text evidence="10">Pyrophosphatase that catalyzes the hydrolysis of nucleoside triphosphates to their monophosphate derivatives, with a high preference for the non-canonical purine nucleotides XTP (xanthosine triphosphate), dITP (deoxyinosine triphosphate) and ITP. Seems to function as a house-cleaning enzyme that removes non-canonical purine nucleotides from the nucleotide pool, thus preventing their incorporation into DNA/RNA and avoiding chromosomal lesions.</text>
</comment>
<dbReference type="NCBIfam" id="NF011397">
    <property type="entry name" value="PRK14822.1"/>
    <property type="match status" value="1"/>
</dbReference>
<dbReference type="GO" id="GO:0005829">
    <property type="term" value="C:cytosol"/>
    <property type="evidence" value="ECO:0007669"/>
    <property type="project" value="TreeGrafter"/>
</dbReference>
<feature type="binding site" evidence="10">
    <location>
        <position position="72"/>
    </location>
    <ligand>
        <name>Mg(2+)</name>
        <dbReference type="ChEBI" id="CHEBI:18420"/>
    </ligand>
</feature>
<comment type="catalytic activity">
    <reaction evidence="10">
        <text>ITP + H2O = IMP + diphosphate + H(+)</text>
        <dbReference type="Rhea" id="RHEA:29399"/>
        <dbReference type="ChEBI" id="CHEBI:15377"/>
        <dbReference type="ChEBI" id="CHEBI:15378"/>
        <dbReference type="ChEBI" id="CHEBI:33019"/>
        <dbReference type="ChEBI" id="CHEBI:58053"/>
        <dbReference type="ChEBI" id="CHEBI:61402"/>
        <dbReference type="EC" id="3.6.1.66"/>
    </reaction>
</comment>
<dbReference type="AlphaFoldDB" id="C8WZH1"/>
<dbReference type="InterPro" id="IPR029001">
    <property type="entry name" value="ITPase-like_fam"/>
</dbReference>
<keyword evidence="7 10" id="KW-0546">Nucleotide metabolism</keyword>
<evidence type="ECO:0000256" key="9">
    <source>
        <dbReference type="ARBA" id="ARBA00052017"/>
    </source>
</evidence>
<dbReference type="CDD" id="cd00515">
    <property type="entry name" value="HAM1"/>
    <property type="match status" value="1"/>
</dbReference>
<feature type="active site" description="Proton acceptor" evidence="10">
    <location>
        <position position="72"/>
    </location>
</feature>
<accession>C8WZH1</accession>
<dbReference type="GO" id="GO:0046872">
    <property type="term" value="F:metal ion binding"/>
    <property type="evidence" value="ECO:0007669"/>
    <property type="project" value="UniProtKB-KW"/>
</dbReference>
<dbReference type="PANTHER" id="PTHR11067">
    <property type="entry name" value="INOSINE TRIPHOSPHATE PYROPHOSPHATASE/HAM1 PROTEIN"/>
    <property type="match status" value="1"/>
</dbReference>
<dbReference type="EMBL" id="CP001734">
    <property type="protein sequence ID" value="ACV67446.1"/>
    <property type="molecule type" value="Genomic_DNA"/>
</dbReference>
<sequence>MTEIVLATGNAGKIKELQAMFAASGQSLTILGLDAFPDIGPLSETGTTFEANALEKARAVAVATQRIAIADDSGLEVDALDGAPGVHSARYSGPGANDSRNNAKLLEALADIPAEKRTARFRCVLAAVAPNGAELTVDGSWEGVIAEKPAGDNGFGYDPLFFDPECGCTSAQLPPAEKNSRSHRGKALQALAGQWSRFAARAASPKTSE</sequence>
<dbReference type="PANTHER" id="PTHR11067:SF9">
    <property type="entry name" value="INOSINE TRIPHOSPHATE PYROPHOSPHATASE"/>
    <property type="match status" value="1"/>
</dbReference>
<comment type="subunit">
    <text evidence="2 10">Homodimer.</text>
</comment>
<feature type="binding site" evidence="10">
    <location>
        <begin position="8"/>
        <end position="13"/>
    </location>
    <ligand>
        <name>substrate</name>
    </ligand>
</feature>
<dbReference type="GO" id="GO:0000166">
    <property type="term" value="F:nucleotide binding"/>
    <property type="evidence" value="ECO:0007669"/>
    <property type="project" value="UniProtKB-KW"/>
</dbReference>
<evidence type="ECO:0000256" key="2">
    <source>
        <dbReference type="ARBA" id="ARBA00011738"/>
    </source>
</evidence>
<dbReference type="HOGENOM" id="CLU_082080_0_2_7"/>
<protein>
    <recommendedName>
        <fullName evidence="10">dITP/XTP pyrophosphatase</fullName>
        <ecNumber evidence="10">3.6.1.66</ecNumber>
    </recommendedName>
    <alternativeName>
        <fullName evidence="10">Non-canonical purine NTP pyrophosphatase</fullName>
    </alternativeName>
    <alternativeName>
        <fullName evidence="10">Non-standard purine NTP pyrophosphatase</fullName>
    </alternativeName>
    <alternativeName>
        <fullName evidence="10">Nucleoside-triphosphate diphosphatase</fullName>
    </alternativeName>
    <alternativeName>
        <fullName evidence="10">Nucleoside-triphosphate pyrophosphatase</fullName>
        <shortName evidence="10">NTPase</shortName>
    </alternativeName>
</protein>
<comment type="similarity">
    <text evidence="1 10 11">Belongs to the HAM1 NTPase family.</text>
</comment>